<keyword evidence="2 5" id="KW-0547">Nucleotide-binding</keyword>
<dbReference type="InterPro" id="IPR014746">
    <property type="entry name" value="Gln_synth/guanido_kin_cat_dom"/>
</dbReference>
<dbReference type="GO" id="GO:0005615">
    <property type="term" value="C:extracellular space"/>
    <property type="evidence" value="ECO:0007669"/>
    <property type="project" value="TreeGrafter"/>
</dbReference>
<feature type="region of interest" description="Disordered" evidence="6">
    <location>
        <begin position="154"/>
        <end position="174"/>
    </location>
</feature>
<protein>
    <recommendedName>
        <fullName evidence="7">Phosphagen kinase C-terminal domain-containing protein</fullName>
    </recommendedName>
</protein>
<dbReference type="EMBL" id="HBEG01046986">
    <property type="protein sequence ID" value="CAD8384894.1"/>
    <property type="molecule type" value="Transcribed_RNA"/>
</dbReference>
<sequence length="658" mass="71152">MELQVDTADGSSLPKGCFVSIRVGDVQKQRRYENKGSFQFPAPAHTRKAKIDLYMHVGTCSTSVGPDGKVSEVKVQPLEPGAPNPRLKVVSSLKPEAVVDREAKMSTVKKDAVAYLSKWLIQERLGEAVKAVLLKRPDDPIDFICSFLRAGAGSPPEPIKSEKAPEPKPTPAPQVTKAATVLPFAPYYKSNMMQNSLNAMSSLYSKFPLKGPPLNEALVKQRALDAMEKAMLEESGAPAKAAKPALPVVKDKARDALEKALLEEEEEEDAEQGIKKVSVAEVMASMKAPQPPQERPAWLQADAPPQGEFGKYYKDHLEASTPEPTWGALYTQFPEATTPPKAAATSRPAFKMQPSVGTWLKPRQKQLSLPSGRLPAHLKASWDLQGLRAAGKMCADERCEAERVITNALSELTGSLEGEYLPLATSTSYPARPGGMSEMERQVLNAHGLLLQANGASGRGVFVTPARDLAVWVNGEHHLQLIVAQTGISAAEALLKLRAAESAIRQVVRQEGYDLAGPAASSARKLTGLRPAGVMSIDECCEVERVCARAFLELTGDLEGEYFPMPSSMSYPPRPGGMSDEEERSLAGNGLILGSSNAVGRGVFVTHAGDLAVVVNGEQHVEFLARRQDMSPREAKARIQILAESMRDAIRQSGYDYA</sequence>
<evidence type="ECO:0000256" key="4">
    <source>
        <dbReference type="ARBA" id="ARBA00022840"/>
    </source>
</evidence>
<reference evidence="8" key="1">
    <citation type="submission" date="2021-01" db="EMBL/GenBank/DDBJ databases">
        <authorList>
            <person name="Corre E."/>
            <person name="Pelletier E."/>
            <person name="Niang G."/>
            <person name="Scheremetjew M."/>
            <person name="Finn R."/>
            <person name="Kale V."/>
            <person name="Holt S."/>
            <person name="Cochrane G."/>
            <person name="Meng A."/>
            <person name="Brown T."/>
            <person name="Cohen L."/>
        </authorList>
    </citation>
    <scope>NUCLEOTIDE SEQUENCE</scope>
    <source>
        <strain evidence="8">Pbaha01</strain>
    </source>
</reference>
<dbReference type="Pfam" id="PF00217">
    <property type="entry name" value="ATP-gua_Ptrans"/>
    <property type="match status" value="1"/>
</dbReference>
<evidence type="ECO:0000259" key="7">
    <source>
        <dbReference type="PROSITE" id="PS51510"/>
    </source>
</evidence>
<dbReference type="GO" id="GO:0005524">
    <property type="term" value="F:ATP binding"/>
    <property type="evidence" value="ECO:0007669"/>
    <property type="project" value="UniProtKB-UniRule"/>
</dbReference>
<accession>A0A7S0FWZ2</accession>
<name>A0A7S0FWZ2_9DINO</name>
<evidence type="ECO:0000256" key="3">
    <source>
        <dbReference type="ARBA" id="ARBA00022777"/>
    </source>
</evidence>
<evidence type="ECO:0000256" key="2">
    <source>
        <dbReference type="ARBA" id="ARBA00022741"/>
    </source>
</evidence>
<dbReference type="InterPro" id="IPR000749">
    <property type="entry name" value="ATP-guanido_PTrfase"/>
</dbReference>
<comment type="caution">
    <text evidence="5">Lacks conserved residue(s) required for the propagation of feature annotation.</text>
</comment>
<dbReference type="PANTHER" id="PTHR11547">
    <property type="entry name" value="ARGININE OR CREATINE KINASE"/>
    <property type="match status" value="1"/>
</dbReference>
<gene>
    <name evidence="8" type="ORF">PBAH0796_LOCUS28582</name>
</gene>
<dbReference type="GO" id="GO:0046314">
    <property type="term" value="P:phosphocreatine biosynthetic process"/>
    <property type="evidence" value="ECO:0007669"/>
    <property type="project" value="InterPro"/>
</dbReference>
<evidence type="ECO:0000256" key="6">
    <source>
        <dbReference type="SAM" id="MobiDB-lite"/>
    </source>
</evidence>
<evidence type="ECO:0000256" key="5">
    <source>
        <dbReference type="PROSITE-ProRule" id="PRU00843"/>
    </source>
</evidence>
<dbReference type="AlphaFoldDB" id="A0A7S0FWZ2"/>
<comment type="similarity">
    <text evidence="5">Belongs to the ATP:guanido phosphotransferase family.</text>
</comment>
<organism evidence="8">
    <name type="scientific">Pyrodinium bahamense</name>
    <dbReference type="NCBI Taxonomy" id="73915"/>
    <lineage>
        <taxon>Eukaryota</taxon>
        <taxon>Sar</taxon>
        <taxon>Alveolata</taxon>
        <taxon>Dinophyceae</taxon>
        <taxon>Gonyaulacales</taxon>
        <taxon>Pyrocystaceae</taxon>
        <taxon>Pyrodinium</taxon>
    </lineage>
</organism>
<feature type="binding site" evidence="5">
    <location>
        <begin position="517"/>
        <end position="521"/>
    </location>
    <ligand>
        <name>ATP</name>
        <dbReference type="ChEBI" id="CHEBI:30616"/>
    </ligand>
</feature>
<dbReference type="PROSITE" id="PS51510">
    <property type="entry name" value="PHOSPHAGEN_KINASE_C"/>
    <property type="match status" value="1"/>
</dbReference>
<proteinExistence type="inferred from homology"/>
<evidence type="ECO:0000256" key="1">
    <source>
        <dbReference type="ARBA" id="ARBA00022679"/>
    </source>
</evidence>
<keyword evidence="3 5" id="KW-0418">Kinase</keyword>
<keyword evidence="4 5" id="KW-0067">ATP-binding</keyword>
<dbReference type="PANTHER" id="PTHR11547:SF38">
    <property type="entry name" value="ARGININE KINASE 1-RELATED"/>
    <property type="match status" value="1"/>
</dbReference>
<dbReference type="SUPFAM" id="SSF55931">
    <property type="entry name" value="Glutamine synthetase/guanido kinase"/>
    <property type="match status" value="2"/>
</dbReference>
<evidence type="ECO:0000313" key="8">
    <source>
        <dbReference type="EMBL" id="CAD8384894.1"/>
    </source>
</evidence>
<dbReference type="Gene3D" id="3.30.590.10">
    <property type="entry name" value="Glutamine synthetase/guanido kinase, catalytic domain"/>
    <property type="match status" value="2"/>
</dbReference>
<dbReference type="InterPro" id="IPR022414">
    <property type="entry name" value="ATP-guanido_PTrfase_cat"/>
</dbReference>
<dbReference type="GO" id="GO:0004111">
    <property type="term" value="F:creatine kinase activity"/>
    <property type="evidence" value="ECO:0007669"/>
    <property type="project" value="InterPro"/>
</dbReference>
<keyword evidence="1 5" id="KW-0808">Transferase</keyword>
<feature type="domain" description="Phosphagen kinase C-terminal" evidence="7">
    <location>
        <begin position="514"/>
        <end position="658"/>
    </location>
</feature>